<dbReference type="GO" id="GO:0016301">
    <property type="term" value="F:kinase activity"/>
    <property type="evidence" value="ECO:0007669"/>
    <property type="project" value="UniProtKB-KW"/>
</dbReference>
<dbReference type="Pfam" id="PF15613">
    <property type="entry name" value="WSD"/>
    <property type="match status" value="1"/>
</dbReference>
<protein>
    <submittedName>
        <fullName evidence="5">Tyrosine-protein kinase baz1b</fullName>
    </submittedName>
</protein>
<keyword evidence="6" id="KW-1185">Reference proteome</keyword>
<sequence>MSFAEKTEYLRNKRKEEHRVVNDEDLADDLNHRLPSPNPIQMPDHVSHKAFGKLLNVAEFLQNFQSISTQLENSGKFTLLGEVQTDYKLKLTENQYEEEATLIAADAPLPETMLKSLRHMSMDQLLSAVSDVCMSSDKYRTFSLVLVLLLRMILKDITLSQKKELGLDISSLPVTPSTAPEMLRLILNFYRRSGWFSSSAQVHMRANQISVDEVIDQEIDVLSELLQRVDFDALTVDQRIMALEILVDRLMDLDLIDDFIETCHHRQTEANKNLLTVRKKFEYFNPADKKKLETGGQQTLDDIIELPDVQEEEEDLASIVKKRRMLASKVAEQRDRKRRKEEILREKRLHEQKEERLYNMAVNECDYARLQARFSCRAYLLGQDRNFHRYWFFRCAPDRLFVEMNWAPPMIEYHSKQAVQSDQMIALPEMALGTEYNETVLQSLFCESLYSKWAVLDSIPQLEALKKGLHPRGERESALKHSLARFGLLDAIIQRLKDKTVPIINKESFTPQ</sequence>
<keyword evidence="5" id="KW-0808">Transferase</keyword>
<keyword evidence="5" id="KW-0418">Kinase</keyword>
<dbReference type="GO" id="GO:0005634">
    <property type="term" value="C:nucleus"/>
    <property type="evidence" value="ECO:0007669"/>
    <property type="project" value="UniProtKB-SubCell"/>
</dbReference>
<feature type="domain" description="WHIM2" evidence="4">
    <location>
        <begin position="377"/>
        <end position="485"/>
    </location>
</feature>
<dbReference type="EMBL" id="JBJKFK010000064">
    <property type="protein sequence ID" value="KAL3320273.1"/>
    <property type="molecule type" value="Genomic_DNA"/>
</dbReference>
<dbReference type="InterPro" id="IPR028942">
    <property type="entry name" value="WHIM1_dom"/>
</dbReference>
<name>A0ABD2QL53_9PLAT</name>
<evidence type="ECO:0000259" key="3">
    <source>
        <dbReference type="Pfam" id="PF15612"/>
    </source>
</evidence>
<evidence type="ECO:0000313" key="6">
    <source>
        <dbReference type="Proteomes" id="UP001626550"/>
    </source>
</evidence>
<evidence type="ECO:0000256" key="1">
    <source>
        <dbReference type="ARBA" id="ARBA00004123"/>
    </source>
</evidence>
<comment type="subcellular location">
    <subcellularLocation>
        <location evidence="1">Nucleus</location>
    </subcellularLocation>
</comment>
<evidence type="ECO:0000313" key="5">
    <source>
        <dbReference type="EMBL" id="KAL3320273.1"/>
    </source>
</evidence>
<dbReference type="InterPro" id="IPR047174">
    <property type="entry name" value="BAZ1B"/>
</dbReference>
<gene>
    <name evidence="5" type="primary">BAZ1B_3</name>
    <name evidence="5" type="ORF">Ciccas_001045</name>
</gene>
<dbReference type="InterPro" id="IPR028941">
    <property type="entry name" value="WHIM2_dom"/>
</dbReference>
<organism evidence="5 6">
    <name type="scientific">Cichlidogyrus casuarinus</name>
    <dbReference type="NCBI Taxonomy" id="1844966"/>
    <lineage>
        <taxon>Eukaryota</taxon>
        <taxon>Metazoa</taxon>
        <taxon>Spiralia</taxon>
        <taxon>Lophotrochozoa</taxon>
        <taxon>Platyhelminthes</taxon>
        <taxon>Monogenea</taxon>
        <taxon>Monopisthocotylea</taxon>
        <taxon>Dactylogyridea</taxon>
        <taxon>Ancyrocephalidae</taxon>
        <taxon>Cichlidogyrus</taxon>
    </lineage>
</organism>
<dbReference type="Proteomes" id="UP001626550">
    <property type="component" value="Unassembled WGS sequence"/>
</dbReference>
<keyword evidence="2" id="KW-0539">Nucleus</keyword>
<dbReference type="PANTHER" id="PTHR46802:SF1">
    <property type="entry name" value="TYROSINE-PROTEIN KINASE BAZ1B"/>
    <property type="match status" value="1"/>
</dbReference>
<dbReference type="AlphaFoldDB" id="A0ABD2QL53"/>
<evidence type="ECO:0000256" key="2">
    <source>
        <dbReference type="ARBA" id="ARBA00023242"/>
    </source>
</evidence>
<reference evidence="5 6" key="1">
    <citation type="submission" date="2024-11" db="EMBL/GenBank/DDBJ databases">
        <title>Adaptive evolution of stress response genes in parasites aligns with host niche diversity.</title>
        <authorList>
            <person name="Hahn C."/>
            <person name="Resl P."/>
        </authorList>
    </citation>
    <scope>NUCLEOTIDE SEQUENCE [LARGE SCALE GENOMIC DNA]</scope>
    <source>
        <strain evidence="5">EGGRZ-B1_66</strain>
        <tissue evidence="5">Body</tissue>
    </source>
</reference>
<dbReference type="Pfam" id="PF15612">
    <property type="entry name" value="WHIM1"/>
    <property type="match status" value="1"/>
</dbReference>
<proteinExistence type="predicted"/>
<dbReference type="PANTHER" id="PTHR46802">
    <property type="entry name" value="TYROSINE-PROTEIN KINASE BAZ1B"/>
    <property type="match status" value="1"/>
</dbReference>
<evidence type="ECO:0000259" key="4">
    <source>
        <dbReference type="Pfam" id="PF15613"/>
    </source>
</evidence>
<accession>A0ABD2QL53</accession>
<feature type="domain" description="WHIM1" evidence="3">
    <location>
        <begin position="222"/>
        <end position="261"/>
    </location>
</feature>
<comment type="caution">
    <text evidence="5">The sequence shown here is derived from an EMBL/GenBank/DDBJ whole genome shotgun (WGS) entry which is preliminary data.</text>
</comment>